<comment type="caution">
    <text evidence="2">The sequence shown here is derived from an EMBL/GenBank/DDBJ whole genome shotgun (WGS) entry which is preliminary data.</text>
</comment>
<evidence type="ECO:0000313" key="3">
    <source>
        <dbReference type="Proteomes" id="UP001163846"/>
    </source>
</evidence>
<accession>A0AA38P708</accession>
<evidence type="ECO:0000313" key="2">
    <source>
        <dbReference type="EMBL" id="KAJ3837246.1"/>
    </source>
</evidence>
<dbReference type="EMBL" id="MU806260">
    <property type="protein sequence ID" value="KAJ3837246.1"/>
    <property type="molecule type" value="Genomic_DNA"/>
</dbReference>
<keyword evidence="3" id="KW-1185">Reference proteome</keyword>
<organism evidence="2 3">
    <name type="scientific">Lentinula raphanica</name>
    <dbReference type="NCBI Taxonomy" id="153919"/>
    <lineage>
        <taxon>Eukaryota</taxon>
        <taxon>Fungi</taxon>
        <taxon>Dikarya</taxon>
        <taxon>Basidiomycota</taxon>
        <taxon>Agaricomycotina</taxon>
        <taxon>Agaricomycetes</taxon>
        <taxon>Agaricomycetidae</taxon>
        <taxon>Agaricales</taxon>
        <taxon>Marasmiineae</taxon>
        <taxon>Omphalotaceae</taxon>
        <taxon>Lentinula</taxon>
    </lineage>
</organism>
<proteinExistence type="predicted"/>
<reference evidence="2" key="1">
    <citation type="submission" date="2022-08" db="EMBL/GenBank/DDBJ databases">
        <authorList>
            <consortium name="DOE Joint Genome Institute"/>
            <person name="Min B."/>
            <person name="Riley R."/>
            <person name="Sierra-Patev S."/>
            <person name="Naranjo-Ortiz M."/>
            <person name="Looney B."/>
            <person name="Konkel Z."/>
            <person name="Slot J.C."/>
            <person name="Sakamoto Y."/>
            <person name="Steenwyk J.L."/>
            <person name="Rokas A."/>
            <person name="Carro J."/>
            <person name="Camarero S."/>
            <person name="Ferreira P."/>
            <person name="Molpeceres G."/>
            <person name="Ruiz-Duenas F.J."/>
            <person name="Serrano A."/>
            <person name="Henrissat B."/>
            <person name="Drula E."/>
            <person name="Hughes K.W."/>
            <person name="Mata J.L."/>
            <person name="Ishikawa N.K."/>
            <person name="Vargas-Isla R."/>
            <person name="Ushijima S."/>
            <person name="Smith C.A."/>
            <person name="Ahrendt S."/>
            <person name="Andreopoulos W."/>
            <person name="He G."/>
            <person name="Labutti K."/>
            <person name="Lipzen A."/>
            <person name="Ng V."/>
            <person name="Sandor L."/>
            <person name="Barry K."/>
            <person name="Martinez A.T."/>
            <person name="Xiao Y."/>
            <person name="Gibbons J.G."/>
            <person name="Terashima K."/>
            <person name="Hibbett D.S."/>
            <person name="Grigoriev I.V."/>
        </authorList>
    </citation>
    <scope>NUCLEOTIDE SEQUENCE</scope>
    <source>
        <strain evidence="2">TFB9207</strain>
    </source>
</reference>
<dbReference type="AlphaFoldDB" id="A0AA38P708"/>
<feature type="chain" id="PRO_5041208706" evidence="1">
    <location>
        <begin position="19"/>
        <end position="165"/>
    </location>
</feature>
<keyword evidence="1" id="KW-0732">Signal</keyword>
<sequence>MRLTLAHLLPVLLAVAYARPFPPTDSKFGLLVDPVSHLDARSPGKQDKNPPPPPKKVHWDDRMTLHVCLTGEAASGLPEAEGGINIFVKPAPPIVVERFQAWVWQHFRKPADVVFEADESNKGDVYKLKDPTAECTFNYRLNDDPQVYRDTVLPELKLKSHSDHS</sequence>
<evidence type="ECO:0000256" key="1">
    <source>
        <dbReference type="SAM" id="SignalP"/>
    </source>
</evidence>
<dbReference type="Proteomes" id="UP001163846">
    <property type="component" value="Unassembled WGS sequence"/>
</dbReference>
<feature type="signal peptide" evidence="1">
    <location>
        <begin position="1"/>
        <end position="18"/>
    </location>
</feature>
<gene>
    <name evidence="2" type="ORF">F5878DRAFT_662266</name>
</gene>
<name>A0AA38P708_9AGAR</name>
<protein>
    <submittedName>
        <fullName evidence="2">Uncharacterized protein</fullName>
    </submittedName>
</protein>